<keyword evidence="4" id="KW-1185">Reference proteome</keyword>
<dbReference type="InterPro" id="IPR004097">
    <property type="entry name" value="DHHA2"/>
</dbReference>
<feature type="region of interest" description="Disordered" evidence="1">
    <location>
        <begin position="1"/>
        <end position="37"/>
    </location>
</feature>
<dbReference type="Pfam" id="PF02833">
    <property type="entry name" value="DHHA2"/>
    <property type="match status" value="1"/>
</dbReference>
<evidence type="ECO:0000256" key="1">
    <source>
        <dbReference type="SAM" id="MobiDB-lite"/>
    </source>
</evidence>
<dbReference type="PANTHER" id="PTHR12112">
    <property type="entry name" value="BNIP - RELATED"/>
    <property type="match status" value="1"/>
</dbReference>
<dbReference type="Proteomes" id="UP000824469">
    <property type="component" value="Unassembled WGS sequence"/>
</dbReference>
<feature type="compositionally biased region" description="Basic residues" evidence="1">
    <location>
        <begin position="1"/>
        <end position="10"/>
    </location>
</feature>
<evidence type="ECO:0000313" key="4">
    <source>
        <dbReference type="Proteomes" id="UP000824469"/>
    </source>
</evidence>
<dbReference type="EMBL" id="JAHRHJ020003813">
    <property type="protein sequence ID" value="KAH9288335.1"/>
    <property type="molecule type" value="Genomic_DNA"/>
</dbReference>
<dbReference type="Gene3D" id="3.90.1640.10">
    <property type="entry name" value="inorganic pyrophosphatase (n-terminal core)"/>
    <property type="match status" value="1"/>
</dbReference>
<evidence type="ECO:0000313" key="3">
    <source>
        <dbReference type="EMBL" id="KAH9288335.1"/>
    </source>
</evidence>
<sequence>MNRLFGRKGSKKGESPYYRGHGYKQSKPSSENSSVQSNSTIQKSLLSCISSEDQEIPLRNIGATTNGHGSIGGKQSLVDPEVPSATGSIFSKSPVFCVVPEVCESHLSMKDSGSSSLLPIININDGLSSMMAGNLVAPKSNSLDSKASSDPYYIDETTKAVRVLDKFQEHKIEETRATEDKYLINNNEGFVENPSLITRKGHSTNVQAPYKTGVRNVLLVHSAAFFYKPESIQSEENMVCDSIIHLNKYLKTSKAEIEAGVPGKFLSIVIGKELSDLGSIVSVITYAYYLKAISKCSQLCTVPVINMKRADLPLFPEVEWLFESCCIEQASLIFIDEINLSYYYQFGSLKMVLVDSHRLSVNQEIYKDAIVEVLNCKQVDSIYPWLNSVIVEQMASFCTLVAENFALSSPTILAGHGLSRLLLAGILLDTANLTSHQCTEKDKCMATLLIKGARQIGRNGLFLKLKHKMFDISNMKIKDILRKNFKDWTIKHGKTNGCSFKGETVRAGMSSIGVSISELLTRGVIILEEIFNFIKTQELFCMVIVTGYYDNLRKFKRELVIAGENIDIVDSLVHFFNTHALLLQPKQIHQF</sequence>
<protein>
    <recommendedName>
        <fullName evidence="2">DHHA2 domain-containing protein</fullName>
    </recommendedName>
</protein>
<dbReference type="PANTHER" id="PTHR12112:SF52">
    <property type="entry name" value="DHHA2 DOMAIN-CONTAINING PROTEIN"/>
    <property type="match status" value="1"/>
</dbReference>
<dbReference type="Gene3D" id="3.10.310.20">
    <property type="entry name" value="DHHA2 domain"/>
    <property type="match status" value="1"/>
</dbReference>
<feature type="compositionally biased region" description="Low complexity" evidence="1">
    <location>
        <begin position="25"/>
        <end position="37"/>
    </location>
</feature>
<dbReference type="InterPro" id="IPR038763">
    <property type="entry name" value="DHH_sf"/>
</dbReference>
<dbReference type="SUPFAM" id="SSF64182">
    <property type="entry name" value="DHH phosphoesterases"/>
    <property type="match status" value="1"/>
</dbReference>
<comment type="caution">
    <text evidence="3">The sequence shown here is derived from an EMBL/GenBank/DDBJ whole genome shotgun (WGS) entry which is preliminary data.</text>
</comment>
<gene>
    <name evidence="3" type="ORF">KI387_032452</name>
</gene>
<dbReference type="GO" id="GO:0005737">
    <property type="term" value="C:cytoplasm"/>
    <property type="evidence" value="ECO:0007669"/>
    <property type="project" value="InterPro"/>
</dbReference>
<reference evidence="3 4" key="1">
    <citation type="journal article" date="2021" name="Nat. Plants">
        <title>The Taxus genome provides insights into paclitaxel biosynthesis.</title>
        <authorList>
            <person name="Xiong X."/>
            <person name="Gou J."/>
            <person name="Liao Q."/>
            <person name="Li Y."/>
            <person name="Zhou Q."/>
            <person name="Bi G."/>
            <person name="Li C."/>
            <person name="Du R."/>
            <person name="Wang X."/>
            <person name="Sun T."/>
            <person name="Guo L."/>
            <person name="Liang H."/>
            <person name="Lu P."/>
            <person name="Wu Y."/>
            <person name="Zhang Z."/>
            <person name="Ro D.K."/>
            <person name="Shang Y."/>
            <person name="Huang S."/>
            <person name="Yan J."/>
        </authorList>
    </citation>
    <scope>NUCLEOTIDE SEQUENCE [LARGE SCALE GENOMIC DNA]</scope>
    <source>
        <strain evidence="3">Ta-2019</strain>
    </source>
</reference>
<accession>A0AA38BPD3</accession>
<evidence type="ECO:0000259" key="2">
    <source>
        <dbReference type="Pfam" id="PF02833"/>
    </source>
</evidence>
<feature type="domain" description="DHHA2" evidence="2">
    <location>
        <begin position="464"/>
        <end position="572"/>
    </location>
</feature>
<proteinExistence type="predicted"/>
<dbReference type="GO" id="GO:0004309">
    <property type="term" value="F:exopolyphosphatase activity"/>
    <property type="evidence" value="ECO:0007669"/>
    <property type="project" value="TreeGrafter"/>
</dbReference>
<name>A0AA38BPD3_TAXCH</name>
<organism evidence="3 4">
    <name type="scientific">Taxus chinensis</name>
    <name type="common">Chinese yew</name>
    <name type="synonym">Taxus wallichiana var. chinensis</name>
    <dbReference type="NCBI Taxonomy" id="29808"/>
    <lineage>
        <taxon>Eukaryota</taxon>
        <taxon>Viridiplantae</taxon>
        <taxon>Streptophyta</taxon>
        <taxon>Embryophyta</taxon>
        <taxon>Tracheophyta</taxon>
        <taxon>Spermatophyta</taxon>
        <taxon>Pinopsida</taxon>
        <taxon>Pinidae</taxon>
        <taxon>Conifers II</taxon>
        <taxon>Cupressales</taxon>
        <taxon>Taxaceae</taxon>
        <taxon>Taxus</taxon>
    </lineage>
</organism>
<feature type="non-terminal residue" evidence="3">
    <location>
        <position position="591"/>
    </location>
</feature>
<dbReference type="InterPro" id="IPR038222">
    <property type="entry name" value="DHHA2_dom_sf"/>
</dbReference>
<dbReference type="AlphaFoldDB" id="A0AA38BPD3"/>